<dbReference type="InterPro" id="IPR006342">
    <property type="entry name" value="FkbM_mtfrase"/>
</dbReference>
<dbReference type="Gene3D" id="3.40.50.150">
    <property type="entry name" value="Vaccinia Virus protein VP39"/>
    <property type="match status" value="1"/>
</dbReference>
<dbReference type="Pfam" id="PF05050">
    <property type="entry name" value="Methyltransf_21"/>
    <property type="match status" value="1"/>
</dbReference>
<keyword evidence="3" id="KW-1185">Reference proteome</keyword>
<dbReference type="SUPFAM" id="SSF53335">
    <property type="entry name" value="S-adenosyl-L-methionine-dependent methyltransferases"/>
    <property type="match status" value="1"/>
</dbReference>
<gene>
    <name evidence="2" type="ORF">C7Y72_07105</name>
</gene>
<evidence type="ECO:0000259" key="1">
    <source>
        <dbReference type="Pfam" id="PF05050"/>
    </source>
</evidence>
<organism evidence="2 3">
    <name type="scientific">Paraconexibacter algicola</name>
    <dbReference type="NCBI Taxonomy" id="2133960"/>
    <lineage>
        <taxon>Bacteria</taxon>
        <taxon>Bacillati</taxon>
        <taxon>Actinomycetota</taxon>
        <taxon>Thermoleophilia</taxon>
        <taxon>Solirubrobacterales</taxon>
        <taxon>Paraconexibacteraceae</taxon>
        <taxon>Paraconexibacter</taxon>
    </lineage>
</organism>
<dbReference type="InterPro" id="IPR053188">
    <property type="entry name" value="FkbM_Methyltransferase"/>
</dbReference>
<dbReference type="RefSeq" id="WP_107568063.1">
    <property type="nucleotide sequence ID" value="NZ_PYYB01000001.1"/>
</dbReference>
<dbReference type="GO" id="GO:0008171">
    <property type="term" value="F:O-methyltransferase activity"/>
    <property type="evidence" value="ECO:0007669"/>
    <property type="project" value="TreeGrafter"/>
</dbReference>
<protein>
    <recommendedName>
        <fullName evidence="1">Methyltransferase FkbM domain-containing protein</fullName>
    </recommendedName>
</protein>
<dbReference type="EMBL" id="PYYB01000001">
    <property type="protein sequence ID" value="PTL59434.1"/>
    <property type="molecule type" value="Genomic_DNA"/>
</dbReference>
<dbReference type="PANTHER" id="PTHR36973">
    <property type="entry name" value="SLL1456 PROTEIN-RELATED"/>
    <property type="match status" value="1"/>
</dbReference>
<comment type="caution">
    <text evidence="2">The sequence shown here is derived from an EMBL/GenBank/DDBJ whole genome shotgun (WGS) entry which is preliminary data.</text>
</comment>
<proteinExistence type="predicted"/>
<dbReference type="Proteomes" id="UP000240739">
    <property type="component" value="Unassembled WGS sequence"/>
</dbReference>
<dbReference type="AlphaFoldDB" id="A0A2T4UJK9"/>
<accession>A0A2T4UJK9</accession>
<feature type="domain" description="Methyltransferase FkbM" evidence="1">
    <location>
        <begin position="78"/>
        <end position="217"/>
    </location>
</feature>
<dbReference type="OrthoDB" id="7542440at2"/>
<evidence type="ECO:0000313" key="2">
    <source>
        <dbReference type="EMBL" id="PTL59434.1"/>
    </source>
</evidence>
<dbReference type="InterPro" id="IPR029063">
    <property type="entry name" value="SAM-dependent_MTases_sf"/>
</dbReference>
<reference evidence="2 3" key="1">
    <citation type="submission" date="2018-03" db="EMBL/GenBank/DDBJ databases">
        <title>Aquarubrobacter algicola gen. nov., sp. nov., a novel actinobacterium isolated from shallow eutrophic lake during the end of cyanobacterial harmful algal blooms.</title>
        <authorList>
            <person name="Chun S.J."/>
        </authorList>
    </citation>
    <scope>NUCLEOTIDE SEQUENCE [LARGE SCALE GENOMIC DNA]</scope>
    <source>
        <strain evidence="2 3">Seoho-28</strain>
    </source>
</reference>
<dbReference type="NCBIfam" id="TIGR01444">
    <property type="entry name" value="fkbM_fam"/>
    <property type="match status" value="1"/>
</dbReference>
<dbReference type="PANTHER" id="PTHR36973:SF4">
    <property type="entry name" value="NODULATION PROTEIN"/>
    <property type="match status" value="1"/>
</dbReference>
<sequence>MSATPEIAKARVRELLLRAADRAGLEVRRRGRGVRRTLTEVLEHYAALGVAPATLVDVGVAAGTPVLYDAFPHARRLLVEPLREWEPTLRDLVAAAPAGSAYELCAAGPQPGELEIGVHRVLACSSMVGDRAGDGADVERRVVPVRRLDDVVAAHGLDDGRPVVLKADVEGAELEVLKGAPATLERTQLVLLEVSLFALNPGGAQLAEVVGWMAEHGWAVADLYDGHVRPLDGQLAQIDIAFTREDGPLRADHRYARPEQADALYRSWGL</sequence>
<name>A0A2T4UJK9_9ACTN</name>
<evidence type="ECO:0000313" key="3">
    <source>
        <dbReference type="Proteomes" id="UP000240739"/>
    </source>
</evidence>